<feature type="chain" id="PRO_5044834616" description="Shisa N-terminal domain-containing protein" evidence="1">
    <location>
        <begin position="19"/>
        <end position="84"/>
    </location>
</feature>
<dbReference type="Proteomes" id="UP001626550">
    <property type="component" value="Unassembled WGS sequence"/>
</dbReference>
<evidence type="ECO:0000313" key="4">
    <source>
        <dbReference type="Proteomes" id="UP001626550"/>
    </source>
</evidence>
<keyword evidence="1" id="KW-0732">Signal</keyword>
<proteinExistence type="predicted"/>
<dbReference type="EMBL" id="JBJKFK010006736">
    <property type="protein sequence ID" value="KAL3307681.1"/>
    <property type="molecule type" value="Genomic_DNA"/>
</dbReference>
<feature type="signal peptide" evidence="1">
    <location>
        <begin position="1"/>
        <end position="18"/>
    </location>
</feature>
<evidence type="ECO:0000256" key="1">
    <source>
        <dbReference type="SAM" id="SignalP"/>
    </source>
</evidence>
<evidence type="ECO:0000313" key="3">
    <source>
        <dbReference type="EMBL" id="KAL3307681.1"/>
    </source>
</evidence>
<gene>
    <name evidence="3" type="ORF">Ciccas_013800</name>
</gene>
<name>A0ABD2PJM8_9PLAT</name>
<reference evidence="3 4" key="1">
    <citation type="submission" date="2024-11" db="EMBL/GenBank/DDBJ databases">
        <title>Adaptive evolution of stress response genes in parasites aligns with host niche diversity.</title>
        <authorList>
            <person name="Hahn C."/>
            <person name="Resl P."/>
        </authorList>
    </citation>
    <scope>NUCLEOTIDE SEQUENCE [LARGE SCALE GENOMIC DNA]</scope>
    <source>
        <strain evidence="3">EGGRZ-B1_66</strain>
        <tissue evidence="3">Body</tissue>
    </source>
</reference>
<comment type="caution">
    <text evidence="3">The sequence shown here is derived from an EMBL/GenBank/DDBJ whole genome shotgun (WGS) entry which is preliminary data.</text>
</comment>
<sequence>MTVTFAFLAASLFPTSMCHFSTAYIASVFAIELCSNFFHGRDGNSFTCDQFCCGNYSFRYCCNDCEHSYYDNLVWCNYRNVFVM</sequence>
<feature type="domain" description="Shisa N-terminal" evidence="2">
    <location>
        <begin position="32"/>
        <end position="69"/>
    </location>
</feature>
<dbReference type="InterPro" id="IPR053891">
    <property type="entry name" value="Shisa_N"/>
</dbReference>
<organism evidence="3 4">
    <name type="scientific">Cichlidogyrus casuarinus</name>
    <dbReference type="NCBI Taxonomy" id="1844966"/>
    <lineage>
        <taxon>Eukaryota</taxon>
        <taxon>Metazoa</taxon>
        <taxon>Spiralia</taxon>
        <taxon>Lophotrochozoa</taxon>
        <taxon>Platyhelminthes</taxon>
        <taxon>Monogenea</taxon>
        <taxon>Monopisthocotylea</taxon>
        <taxon>Dactylogyridea</taxon>
        <taxon>Ancyrocephalidae</taxon>
        <taxon>Cichlidogyrus</taxon>
    </lineage>
</organism>
<dbReference type="AlphaFoldDB" id="A0ABD2PJM8"/>
<protein>
    <recommendedName>
        <fullName evidence="2">Shisa N-terminal domain-containing protein</fullName>
    </recommendedName>
</protein>
<keyword evidence="4" id="KW-1185">Reference proteome</keyword>
<dbReference type="Pfam" id="PF13908">
    <property type="entry name" value="Shisa_N"/>
    <property type="match status" value="1"/>
</dbReference>
<accession>A0ABD2PJM8</accession>
<evidence type="ECO:0000259" key="2">
    <source>
        <dbReference type="Pfam" id="PF13908"/>
    </source>
</evidence>